<reference evidence="1" key="1">
    <citation type="submission" date="2022-07" db="EMBL/GenBank/DDBJ databases">
        <title>Phylogenomic reconstructions and comparative analyses of Kickxellomycotina fungi.</title>
        <authorList>
            <person name="Reynolds N.K."/>
            <person name="Stajich J.E."/>
            <person name="Barry K."/>
            <person name="Grigoriev I.V."/>
            <person name="Crous P."/>
            <person name="Smith M.E."/>
        </authorList>
    </citation>
    <scope>NUCLEOTIDE SEQUENCE</scope>
    <source>
        <strain evidence="1">NRRL 1566</strain>
    </source>
</reference>
<dbReference type="AlphaFoldDB" id="A0A9W8I4Y9"/>
<proteinExistence type="predicted"/>
<protein>
    <submittedName>
        <fullName evidence="1">Uncharacterized protein</fullName>
    </submittedName>
</protein>
<dbReference type="Proteomes" id="UP001139887">
    <property type="component" value="Unassembled WGS sequence"/>
</dbReference>
<evidence type="ECO:0000313" key="1">
    <source>
        <dbReference type="EMBL" id="KAJ2845309.1"/>
    </source>
</evidence>
<organism evidence="1 2">
    <name type="scientific">Coemansia brasiliensis</name>
    <dbReference type="NCBI Taxonomy" id="2650707"/>
    <lineage>
        <taxon>Eukaryota</taxon>
        <taxon>Fungi</taxon>
        <taxon>Fungi incertae sedis</taxon>
        <taxon>Zoopagomycota</taxon>
        <taxon>Kickxellomycotina</taxon>
        <taxon>Kickxellomycetes</taxon>
        <taxon>Kickxellales</taxon>
        <taxon>Kickxellaceae</taxon>
        <taxon>Coemansia</taxon>
    </lineage>
</organism>
<gene>
    <name evidence="1" type="ORF">IWW36_004834</name>
</gene>
<sequence>MLIGKYEDPDETAEWVRRTYDVRFERVNPLIREWVKKKTPLVKEGANEIYDHAAARFMTDYLPSIPLCEETVATTYGAVEVLRGKFVCEDDPRVEVQLAYKSKQLVFDILDLHEHRLDMFLASKRPDLLPEHRRLKLAAAKPEDAALN</sequence>
<name>A0A9W8I4Y9_9FUNG</name>
<dbReference type="EMBL" id="JANBUW010000834">
    <property type="protein sequence ID" value="KAJ2845309.1"/>
    <property type="molecule type" value="Genomic_DNA"/>
</dbReference>
<comment type="caution">
    <text evidence="1">The sequence shown here is derived from an EMBL/GenBank/DDBJ whole genome shotgun (WGS) entry which is preliminary data.</text>
</comment>
<keyword evidence="2" id="KW-1185">Reference proteome</keyword>
<accession>A0A9W8I4Y9</accession>
<evidence type="ECO:0000313" key="2">
    <source>
        <dbReference type="Proteomes" id="UP001139887"/>
    </source>
</evidence>